<dbReference type="InterPro" id="IPR010927">
    <property type="entry name" value="T4SS_TraH"/>
</dbReference>
<dbReference type="Proteomes" id="UP001303946">
    <property type="component" value="Plasmid unnamed1"/>
</dbReference>
<dbReference type="RefSeq" id="WP_316704267.1">
    <property type="nucleotide sequence ID" value="NZ_CP136337.1"/>
</dbReference>
<reference evidence="2 3" key="1">
    <citation type="submission" date="2023-10" db="EMBL/GenBank/DDBJ databases">
        <title>Bacteria for the degradation of biodegradable plastic PBAT(Polybutylene adipate terephthalate).</title>
        <authorList>
            <person name="Weon H.-Y."/>
            <person name="Yeon J."/>
        </authorList>
    </citation>
    <scope>NUCLEOTIDE SEQUENCE [LARGE SCALE GENOMIC DNA]</scope>
    <source>
        <strain evidence="2 3">SBD 7-3</strain>
        <plasmid evidence="2 3">unnamed1</plasmid>
    </source>
</reference>
<feature type="chain" id="PRO_5046999302" evidence="1">
    <location>
        <begin position="30"/>
        <end position="479"/>
    </location>
</feature>
<evidence type="ECO:0000256" key="1">
    <source>
        <dbReference type="SAM" id="SignalP"/>
    </source>
</evidence>
<keyword evidence="2" id="KW-0614">Plasmid</keyword>
<dbReference type="Pfam" id="PF06122">
    <property type="entry name" value="TraH"/>
    <property type="match status" value="1"/>
</dbReference>
<keyword evidence="1" id="KW-0732">Signal</keyword>
<protein>
    <submittedName>
        <fullName evidence="2">Conjugal transfer protein TraH</fullName>
    </submittedName>
</protein>
<keyword evidence="3" id="KW-1185">Reference proteome</keyword>
<gene>
    <name evidence="2" type="ORF">RXV79_27175</name>
</gene>
<sequence length="479" mass="52174">MNFMRFVRKVVSTIAAFALVLSTTTPIRAADLNTEMNNMFNSLGGMGNYTAPGAFKSQALNTYTGGNVYMRVPQRSYQLASIAWPSAKGSCGGIDVYGGSFSHIAASEFRDALRRIRSALPGIAFQLAIDAVSPLFGSTLKTMTNLMTMVNNARINSCETASALVQSALDSSGFNNESKCTRAAVENGDAADTEEAKRMCTGGNLSSLLDSFRNNPNPAVSELVPFTGNLTWELLKRVPSLDDQSRELVMNMVGTVVYHPASANMQPTNFAPTIKTLKDLLYGVNPAGTNINVQYLVCNNYDTCLEPTLRDDISIEPMTTKVERALTNIANHLATRTALPNPSPEIALVNNTTLPIYRILSVGATIPNTGLPQTLIDKYRDVIAAEYTAGFMLQFSTVALTALKNSYRLGADQLQDLTTLQTDLRRMRDEVTAESTNAYKKLGAVADVVSDMERLERSIRSNMSPNVLDMLAYSNRRTN</sequence>
<evidence type="ECO:0000313" key="2">
    <source>
        <dbReference type="EMBL" id="WOB11124.1"/>
    </source>
</evidence>
<organism evidence="2 3">
    <name type="scientific">Piscinibacter gummiphilus</name>
    <dbReference type="NCBI Taxonomy" id="946333"/>
    <lineage>
        <taxon>Bacteria</taxon>
        <taxon>Pseudomonadati</taxon>
        <taxon>Pseudomonadota</taxon>
        <taxon>Betaproteobacteria</taxon>
        <taxon>Burkholderiales</taxon>
        <taxon>Sphaerotilaceae</taxon>
        <taxon>Piscinibacter</taxon>
    </lineage>
</organism>
<feature type="signal peptide" evidence="1">
    <location>
        <begin position="1"/>
        <end position="29"/>
    </location>
</feature>
<dbReference type="EMBL" id="CP136337">
    <property type="protein sequence ID" value="WOB11124.1"/>
    <property type="molecule type" value="Genomic_DNA"/>
</dbReference>
<name>A0ABZ0D1K3_9BURK</name>
<accession>A0ABZ0D1K3</accession>
<geneLocation type="plasmid" evidence="2 3">
    <name>unnamed1</name>
</geneLocation>
<evidence type="ECO:0000313" key="3">
    <source>
        <dbReference type="Proteomes" id="UP001303946"/>
    </source>
</evidence>
<proteinExistence type="predicted"/>